<dbReference type="Pfam" id="PF02931">
    <property type="entry name" value="Neur_chan_LBD"/>
    <property type="match status" value="1"/>
</dbReference>
<dbReference type="OrthoDB" id="407674at2759"/>
<dbReference type="Proteomes" id="UP000326759">
    <property type="component" value="Unassembled WGS sequence"/>
</dbReference>
<sequence length="128" mass="15180">MTSEYRLLEVEWLQKMWRPDSFFKNAKQVTFQTMTIPNHYVWLYKSKSILYMVKLTLTLSCAMNYAIYPHDVQECKLQMESLSHTTEDLIFEWDPDVPLVVDDNIELPQFDLVNNRTADCSQVYSTVI</sequence>
<gene>
    <name evidence="2" type="primary">GLRA3</name>
    <name evidence="2" type="ORF">Anas_08093</name>
</gene>
<reference evidence="2 3" key="1">
    <citation type="journal article" date="2019" name="PLoS Biol.">
        <title>Sex chromosomes control vertical transmission of feminizing Wolbachia symbionts in an isopod.</title>
        <authorList>
            <person name="Becking T."/>
            <person name="Chebbi M.A."/>
            <person name="Giraud I."/>
            <person name="Moumen B."/>
            <person name="Laverre T."/>
            <person name="Caubet Y."/>
            <person name="Peccoud J."/>
            <person name="Gilbert C."/>
            <person name="Cordaux R."/>
        </authorList>
    </citation>
    <scope>NUCLEOTIDE SEQUENCE [LARGE SCALE GENOMIC DNA]</scope>
    <source>
        <strain evidence="2">ANa2</strain>
        <tissue evidence="2">Whole body excluding digestive tract and cuticle</tissue>
    </source>
</reference>
<dbReference type="InterPro" id="IPR036734">
    <property type="entry name" value="Neur_chan_lig-bd_sf"/>
</dbReference>
<accession>A0A5N5TAD1</accession>
<keyword evidence="3" id="KW-1185">Reference proteome</keyword>
<dbReference type="GO" id="GO:0004888">
    <property type="term" value="F:transmembrane signaling receptor activity"/>
    <property type="evidence" value="ECO:0007669"/>
    <property type="project" value="InterPro"/>
</dbReference>
<proteinExistence type="predicted"/>
<dbReference type="EMBL" id="SEYY01004864">
    <property type="protein sequence ID" value="KAB7503576.1"/>
    <property type="molecule type" value="Genomic_DNA"/>
</dbReference>
<comment type="caution">
    <text evidence="2">The sequence shown here is derived from an EMBL/GenBank/DDBJ whole genome shotgun (WGS) entry which is preliminary data.</text>
</comment>
<dbReference type="InterPro" id="IPR006201">
    <property type="entry name" value="Neur_channel"/>
</dbReference>
<name>A0A5N5TAD1_9CRUS</name>
<evidence type="ECO:0000259" key="1">
    <source>
        <dbReference type="Pfam" id="PF02931"/>
    </source>
</evidence>
<dbReference type="Gene3D" id="2.70.170.10">
    <property type="entry name" value="Neurotransmitter-gated ion-channel ligand-binding domain"/>
    <property type="match status" value="1"/>
</dbReference>
<dbReference type="InterPro" id="IPR006202">
    <property type="entry name" value="Neur_chan_lig-bd"/>
</dbReference>
<dbReference type="PANTHER" id="PTHR18945">
    <property type="entry name" value="NEUROTRANSMITTER GATED ION CHANNEL"/>
    <property type="match status" value="1"/>
</dbReference>
<evidence type="ECO:0000313" key="3">
    <source>
        <dbReference type="Proteomes" id="UP000326759"/>
    </source>
</evidence>
<keyword evidence="2" id="KW-0675">Receptor</keyword>
<feature type="domain" description="Neurotransmitter-gated ion-channel ligand-binding" evidence="1">
    <location>
        <begin position="14"/>
        <end position="115"/>
    </location>
</feature>
<dbReference type="GO" id="GO:0016020">
    <property type="term" value="C:membrane"/>
    <property type="evidence" value="ECO:0007669"/>
    <property type="project" value="InterPro"/>
</dbReference>
<evidence type="ECO:0000313" key="2">
    <source>
        <dbReference type="EMBL" id="KAB7503576.1"/>
    </source>
</evidence>
<protein>
    <submittedName>
        <fullName evidence="2">Glycine receptor subunit alpha-3</fullName>
    </submittedName>
</protein>
<dbReference type="SUPFAM" id="SSF63712">
    <property type="entry name" value="Nicotinic receptor ligand binding domain-like"/>
    <property type="match status" value="1"/>
</dbReference>
<dbReference type="AlphaFoldDB" id="A0A5N5TAD1"/>
<organism evidence="2 3">
    <name type="scientific">Armadillidium nasatum</name>
    <dbReference type="NCBI Taxonomy" id="96803"/>
    <lineage>
        <taxon>Eukaryota</taxon>
        <taxon>Metazoa</taxon>
        <taxon>Ecdysozoa</taxon>
        <taxon>Arthropoda</taxon>
        <taxon>Crustacea</taxon>
        <taxon>Multicrustacea</taxon>
        <taxon>Malacostraca</taxon>
        <taxon>Eumalacostraca</taxon>
        <taxon>Peracarida</taxon>
        <taxon>Isopoda</taxon>
        <taxon>Oniscidea</taxon>
        <taxon>Crinocheta</taxon>
        <taxon>Armadillidiidae</taxon>
        <taxon>Armadillidium</taxon>
    </lineage>
</organism>
<dbReference type="GO" id="GO:0005230">
    <property type="term" value="F:extracellular ligand-gated monoatomic ion channel activity"/>
    <property type="evidence" value="ECO:0007669"/>
    <property type="project" value="InterPro"/>
</dbReference>